<accession>A0A6A6K3K8</accession>
<evidence type="ECO:0000256" key="2">
    <source>
        <dbReference type="ARBA" id="ARBA00005573"/>
    </source>
</evidence>
<keyword evidence="3" id="KW-0813">Transport</keyword>
<dbReference type="GO" id="GO:0017056">
    <property type="term" value="F:structural constituent of nuclear pore"/>
    <property type="evidence" value="ECO:0007669"/>
    <property type="project" value="TreeGrafter"/>
</dbReference>
<dbReference type="PANTHER" id="PTHR13373">
    <property type="entry name" value="FROUNT PROTEIN-RELATED"/>
    <property type="match status" value="1"/>
</dbReference>
<evidence type="ECO:0000313" key="10">
    <source>
        <dbReference type="Proteomes" id="UP000467840"/>
    </source>
</evidence>
<evidence type="ECO:0000313" key="9">
    <source>
        <dbReference type="EMBL" id="KAF2283005.1"/>
    </source>
</evidence>
<keyword evidence="8" id="KW-0539">Nucleus</keyword>
<comment type="similarity">
    <text evidence="2">Belongs to the nucleoporin Nup85 family.</text>
</comment>
<dbReference type="GO" id="GO:0006606">
    <property type="term" value="P:protein import into nucleus"/>
    <property type="evidence" value="ECO:0007669"/>
    <property type="project" value="TreeGrafter"/>
</dbReference>
<keyword evidence="6" id="KW-0811">Translocation</keyword>
<dbReference type="InterPro" id="IPR011502">
    <property type="entry name" value="Nucleoporin_Nup85"/>
</dbReference>
<gene>
    <name evidence="9" type="ORF">GH714_043651</name>
</gene>
<dbReference type="PANTHER" id="PTHR13373:SF21">
    <property type="entry name" value="NUCLEAR PORE COMPLEX PROTEIN NUP85"/>
    <property type="match status" value="1"/>
</dbReference>
<sequence>MPGLATDSGGGGTSNSISSALVTFLSDYEVAVVCPLRHGLKPPISRDIYLLGSRQHPAHLSFRPPPFESDLDDDVEEKVMELKLLNWQERPLLYVSHTNLLLSKLQELSMTRLCPDFVEADLPPHALSSVRLALATNLGRAIREES</sequence>
<protein>
    <submittedName>
        <fullName evidence="9">Uncharacterized protein</fullName>
    </submittedName>
</protein>
<evidence type="ECO:0000256" key="1">
    <source>
        <dbReference type="ARBA" id="ARBA00004567"/>
    </source>
</evidence>
<keyword evidence="5" id="KW-0653">Protein transport</keyword>
<keyword evidence="4" id="KW-0509">mRNA transport</keyword>
<dbReference type="EMBL" id="JAAGAX010000036">
    <property type="protein sequence ID" value="KAF2283005.1"/>
    <property type="molecule type" value="Genomic_DNA"/>
</dbReference>
<evidence type="ECO:0000256" key="3">
    <source>
        <dbReference type="ARBA" id="ARBA00022448"/>
    </source>
</evidence>
<comment type="subcellular location">
    <subcellularLocation>
        <location evidence="1">Nucleus</location>
        <location evidence="1">Nuclear pore complex</location>
    </subcellularLocation>
</comment>
<evidence type="ECO:0000256" key="7">
    <source>
        <dbReference type="ARBA" id="ARBA00023132"/>
    </source>
</evidence>
<dbReference type="GO" id="GO:0031080">
    <property type="term" value="C:nuclear pore outer ring"/>
    <property type="evidence" value="ECO:0007669"/>
    <property type="project" value="TreeGrafter"/>
</dbReference>
<reference evidence="9 10" key="1">
    <citation type="journal article" date="2020" name="Mol. Plant">
        <title>The Chromosome-Based Rubber Tree Genome Provides New Insights into Spurge Genome Evolution and Rubber Biosynthesis.</title>
        <authorList>
            <person name="Liu J."/>
            <person name="Shi C."/>
            <person name="Shi C.C."/>
            <person name="Li W."/>
            <person name="Zhang Q.J."/>
            <person name="Zhang Y."/>
            <person name="Li K."/>
            <person name="Lu H.F."/>
            <person name="Shi C."/>
            <person name="Zhu S.T."/>
            <person name="Xiao Z.Y."/>
            <person name="Nan H."/>
            <person name="Yue Y."/>
            <person name="Zhu X.G."/>
            <person name="Wu Y."/>
            <person name="Hong X.N."/>
            <person name="Fan G.Y."/>
            <person name="Tong Y."/>
            <person name="Zhang D."/>
            <person name="Mao C.L."/>
            <person name="Liu Y.L."/>
            <person name="Hao S.J."/>
            <person name="Liu W.Q."/>
            <person name="Lv M.Q."/>
            <person name="Zhang H.B."/>
            <person name="Liu Y."/>
            <person name="Hu-Tang G.R."/>
            <person name="Wang J.P."/>
            <person name="Wang J.H."/>
            <person name="Sun Y.H."/>
            <person name="Ni S.B."/>
            <person name="Chen W.B."/>
            <person name="Zhang X.C."/>
            <person name="Jiao Y.N."/>
            <person name="Eichler E.E."/>
            <person name="Li G.H."/>
            <person name="Liu X."/>
            <person name="Gao L.Z."/>
        </authorList>
    </citation>
    <scope>NUCLEOTIDE SEQUENCE [LARGE SCALE GENOMIC DNA]</scope>
    <source>
        <strain evidence="10">cv. GT1</strain>
        <tissue evidence="9">Leaf</tissue>
    </source>
</reference>
<keyword evidence="10" id="KW-1185">Reference proteome</keyword>
<proteinExistence type="inferred from homology"/>
<evidence type="ECO:0000256" key="6">
    <source>
        <dbReference type="ARBA" id="ARBA00023010"/>
    </source>
</evidence>
<comment type="caution">
    <text evidence="9">The sequence shown here is derived from an EMBL/GenBank/DDBJ whole genome shotgun (WGS) entry which is preliminary data.</text>
</comment>
<keyword evidence="7" id="KW-0906">Nuclear pore complex</keyword>
<dbReference type="GO" id="GO:0006406">
    <property type="term" value="P:mRNA export from nucleus"/>
    <property type="evidence" value="ECO:0007669"/>
    <property type="project" value="TreeGrafter"/>
</dbReference>
<evidence type="ECO:0000256" key="5">
    <source>
        <dbReference type="ARBA" id="ARBA00022927"/>
    </source>
</evidence>
<dbReference type="GO" id="GO:0045893">
    <property type="term" value="P:positive regulation of DNA-templated transcription"/>
    <property type="evidence" value="ECO:0007669"/>
    <property type="project" value="TreeGrafter"/>
</dbReference>
<dbReference type="AlphaFoldDB" id="A0A6A6K3K8"/>
<dbReference type="Proteomes" id="UP000467840">
    <property type="component" value="Unassembled WGS sequence"/>
</dbReference>
<evidence type="ECO:0000256" key="4">
    <source>
        <dbReference type="ARBA" id="ARBA00022816"/>
    </source>
</evidence>
<organism evidence="9 10">
    <name type="scientific">Hevea brasiliensis</name>
    <name type="common">Para rubber tree</name>
    <name type="synonym">Siphonia brasiliensis</name>
    <dbReference type="NCBI Taxonomy" id="3981"/>
    <lineage>
        <taxon>Eukaryota</taxon>
        <taxon>Viridiplantae</taxon>
        <taxon>Streptophyta</taxon>
        <taxon>Embryophyta</taxon>
        <taxon>Tracheophyta</taxon>
        <taxon>Spermatophyta</taxon>
        <taxon>Magnoliopsida</taxon>
        <taxon>eudicotyledons</taxon>
        <taxon>Gunneridae</taxon>
        <taxon>Pentapetalae</taxon>
        <taxon>rosids</taxon>
        <taxon>fabids</taxon>
        <taxon>Malpighiales</taxon>
        <taxon>Euphorbiaceae</taxon>
        <taxon>Crotonoideae</taxon>
        <taxon>Micrandreae</taxon>
        <taxon>Hevea</taxon>
    </lineage>
</organism>
<evidence type="ECO:0000256" key="8">
    <source>
        <dbReference type="ARBA" id="ARBA00023242"/>
    </source>
</evidence>
<name>A0A6A6K3K8_HEVBR</name>